<feature type="compositionally biased region" description="Pro residues" evidence="1">
    <location>
        <begin position="89"/>
        <end position="105"/>
    </location>
</feature>
<name>A0ABW1KHK6_9ACTN</name>
<evidence type="ECO:0000256" key="1">
    <source>
        <dbReference type="SAM" id="MobiDB-lite"/>
    </source>
</evidence>
<comment type="caution">
    <text evidence="2">The sequence shown here is derived from an EMBL/GenBank/DDBJ whole genome shotgun (WGS) entry which is preliminary data.</text>
</comment>
<protein>
    <submittedName>
        <fullName evidence="2">Uncharacterized protein</fullName>
    </submittedName>
</protein>
<sequence>MSGCGLPVNLVDFLLRQEFGMDGADAGLVGDAAAAVWLSPVSSSGPAAVRALNALMVADPAAVIGGLPPDPRPLPSVAHYDELLKLRRPPSPPVSGPPANPGRVS</sequence>
<evidence type="ECO:0000313" key="3">
    <source>
        <dbReference type="Proteomes" id="UP001596203"/>
    </source>
</evidence>
<gene>
    <name evidence="2" type="ORF">ACFP2T_31555</name>
</gene>
<organism evidence="2 3">
    <name type="scientific">Plantactinospora solaniradicis</name>
    <dbReference type="NCBI Taxonomy" id="1723736"/>
    <lineage>
        <taxon>Bacteria</taxon>
        <taxon>Bacillati</taxon>
        <taxon>Actinomycetota</taxon>
        <taxon>Actinomycetes</taxon>
        <taxon>Micromonosporales</taxon>
        <taxon>Micromonosporaceae</taxon>
        <taxon>Plantactinospora</taxon>
    </lineage>
</organism>
<accession>A0ABW1KHK6</accession>
<evidence type="ECO:0000313" key="2">
    <source>
        <dbReference type="EMBL" id="MFC6020692.1"/>
    </source>
</evidence>
<keyword evidence="3" id="KW-1185">Reference proteome</keyword>
<dbReference type="EMBL" id="JBHSPR010000035">
    <property type="protein sequence ID" value="MFC6020692.1"/>
    <property type="molecule type" value="Genomic_DNA"/>
</dbReference>
<feature type="region of interest" description="Disordered" evidence="1">
    <location>
        <begin position="86"/>
        <end position="105"/>
    </location>
</feature>
<dbReference type="Proteomes" id="UP001596203">
    <property type="component" value="Unassembled WGS sequence"/>
</dbReference>
<reference evidence="3" key="1">
    <citation type="journal article" date="2019" name="Int. J. Syst. Evol. Microbiol.">
        <title>The Global Catalogue of Microorganisms (GCM) 10K type strain sequencing project: providing services to taxonomists for standard genome sequencing and annotation.</title>
        <authorList>
            <consortium name="The Broad Institute Genomics Platform"/>
            <consortium name="The Broad Institute Genome Sequencing Center for Infectious Disease"/>
            <person name="Wu L."/>
            <person name="Ma J."/>
        </authorList>
    </citation>
    <scope>NUCLEOTIDE SEQUENCE [LARGE SCALE GENOMIC DNA]</scope>
    <source>
        <strain evidence="3">ZS-35-S2</strain>
    </source>
</reference>
<dbReference type="RefSeq" id="WP_377428199.1">
    <property type="nucleotide sequence ID" value="NZ_JBHSPR010000035.1"/>
</dbReference>
<proteinExistence type="predicted"/>